<evidence type="ECO:0008006" key="5">
    <source>
        <dbReference type="Google" id="ProtNLM"/>
    </source>
</evidence>
<dbReference type="PROSITE" id="PS51257">
    <property type="entry name" value="PROKAR_LIPOPROTEIN"/>
    <property type="match status" value="1"/>
</dbReference>
<accession>A0ABT1W5W9</accession>
<feature type="signal peptide" evidence="2">
    <location>
        <begin position="1"/>
        <end position="20"/>
    </location>
</feature>
<feature type="region of interest" description="Disordered" evidence="1">
    <location>
        <begin position="87"/>
        <end position="118"/>
    </location>
</feature>
<comment type="caution">
    <text evidence="3">The sequence shown here is derived from an EMBL/GenBank/DDBJ whole genome shotgun (WGS) entry which is preliminary data.</text>
</comment>
<keyword evidence="4" id="KW-1185">Reference proteome</keyword>
<evidence type="ECO:0000313" key="3">
    <source>
        <dbReference type="EMBL" id="MCQ8278279.1"/>
    </source>
</evidence>
<sequence length="118" mass="12281">MRPVICCLALIGLAACSATPAPSGPLASRDVACLNQQGRVALAEAMAACHTQLPDLTGDLHLQAVALNHKIPFTIRPEADAAIKDRPRLQLGSLIPEPPSLYPETPVGPFGSDPDLGP</sequence>
<proteinExistence type="predicted"/>
<organism evidence="3 4">
    <name type="scientific">Endosaccharibacter trunci</name>
    <dbReference type="NCBI Taxonomy" id="2812733"/>
    <lineage>
        <taxon>Bacteria</taxon>
        <taxon>Pseudomonadati</taxon>
        <taxon>Pseudomonadota</taxon>
        <taxon>Alphaproteobacteria</taxon>
        <taxon>Acetobacterales</taxon>
        <taxon>Acetobacteraceae</taxon>
        <taxon>Endosaccharibacter</taxon>
    </lineage>
</organism>
<dbReference type="Proteomes" id="UP001524587">
    <property type="component" value="Unassembled WGS sequence"/>
</dbReference>
<feature type="chain" id="PRO_5047490172" description="Secreted protein" evidence="2">
    <location>
        <begin position="21"/>
        <end position="118"/>
    </location>
</feature>
<gene>
    <name evidence="3" type="ORF">NFI95_07430</name>
</gene>
<protein>
    <recommendedName>
        <fullName evidence="5">Secreted protein</fullName>
    </recommendedName>
</protein>
<reference evidence="3 4" key="1">
    <citation type="submission" date="2022-06" db="EMBL/GenBank/DDBJ databases">
        <title>Endosaccharibacter gen. nov., sp. nov., endophytic bacteria isolated from sugarcane.</title>
        <authorList>
            <person name="Pitiwittayakul N."/>
            <person name="Yukphan P."/>
            <person name="Charoenyingcharoen P."/>
            <person name="Tanasupawat S."/>
        </authorList>
    </citation>
    <scope>NUCLEOTIDE SEQUENCE [LARGE SCALE GENOMIC DNA]</scope>
    <source>
        <strain evidence="3 4">KSS8</strain>
    </source>
</reference>
<evidence type="ECO:0000256" key="2">
    <source>
        <dbReference type="SAM" id="SignalP"/>
    </source>
</evidence>
<keyword evidence="2" id="KW-0732">Signal</keyword>
<evidence type="ECO:0000256" key="1">
    <source>
        <dbReference type="SAM" id="MobiDB-lite"/>
    </source>
</evidence>
<dbReference type="RefSeq" id="WP_422863747.1">
    <property type="nucleotide sequence ID" value="NZ_JAMSKV010000005.1"/>
</dbReference>
<dbReference type="EMBL" id="JAMSKV010000005">
    <property type="protein sequence ID" value="MCQ8278279.1"/>
    <property type="molecule type" value="Genomic_DNA"/>
</dbReference>
<evidence type="ECO:0000313" key="4">
    <source>
        <dbReference type="Proteomes" id="UP001524587"/>
    </source>
</evidence>
<name>A0ABT1W5W9_9PROT</name>